<dbReference type="PROSITE" id="PS50928">
    <property type="entry name" value="ABC_TM1"/>
    <property type="match status" value="1"/>
</dbReference>
<feature type="region of interest" description="Disordered" evidence="8">
    <location>
        <begin position="1"/>
        <end position="20"/>
    </location>
</feature>
<evidence type="ECO:0000256" key="2">
    <source>
        <dbReference type="ARBA" id="ARBA00022448"/>
    </source>
</evidence>
<keyword evidence="3" id="KW-1003">Cell membrane</keyword>
<dbReference type="Gene3D" id="1.10.3720.10">
    <property type="entry name" value="MetI-like"/>
    <property type="match status" value="1"/>
</dbReference>
<dbReference type="PANTHER" id="PTHR43386:SF1">
    <property type="entry name" value="D,D-DIPEPTIDE TRANSPORT SYSTEM PERMEASE PROTEIN DDPC-RELATED"/>
    <property type="match status" value="1"/>
</dbReference>
<comment type="similarity">
    <text evidence="7">Belongs to the binding-protein-dependent transport system permease family.</text>
</comment>
<comment type="subcellular location">
    <subcellularLocation>
        <location evidence="1 7">Cell membrane</location>
        <topology evidence="1 7">Multi-pass membrane protein</topology>
    </subcellularLocation>
</comment>
<proteinExistence type="inferred from homology"/>
<comment type="caution">
    <text evidence="10">The sequence shown here is derived from an EMBL/GenBank/DDBJ whole genome shotgun (WGS) entry which is preliminary data.</text>
</comment>
<accession>A0A7W4YJQ9</accession>
<protein>
    <submittedName>
        <fullName evidence="10">Peptide/nickel transport system permease protein</fullName>
    </submittedName>
</protein>
<dbReference type="SUPFAM" id="SSF161098">
    <property type="entry name" value="MetI-like"/>
    <property type="match status" value="1"/>
</dbReference>
<evidence type="ECO:0000313" key="10">
    <source>
        <dbReference type="EMBL" id="MBB2966909.1"/>
    </source>
</evidence>
<dbReference type="AlphaFoldDB" id="A0A7W4YJQ9"/>
<evidence type="ECO:0000256" key="8">
    <source>
        <dbReference type="SAM" id="MobiDB-lite"/>
    </source>
</evidence>
<feature type="domain" description="ABC transmembrane type-1" evidence="9">
    <location>
        <begin position="102"/>
        <end position="292"/>
    </location>
</feature>
<evidence type="ECO:0000256" key="6">
    <source>
        <dbReference type="ARBA" id="ARBA00023136"/>
    </source>
</evidence>
<sequence length="337" mass="36477">MSAPESRIADELEAPSSPPVSQGKLIWKRFLSNKIAVGSAILFILIVIFSISAIGIGPIHGWWKYSYTELNDQVSQGNPSAEHPFGQDRIGKDYFALTMRGVQNSVLVMVVLGLIASVVGVVVGAIAGYFRGIVDAILMRITDVFIVIPALVIGSVVGHAFGGLGAFFLALMLGFFSWMGIARLVRGEFLSLREREFVEAARVAGASDMRIIFKHILPNAIGVVIVSSTLIMASAILLETALSFLGYGIKAPDVSLGLLISSNQSAFQTRPWLFWWPGAFIVTLALLVNFVGDGLRDAFDPRHRRFNLRKMREEEPEPGEGGDGQSKTGAALAEDVL</sequence>
<dbReference type="InterPro" id="IPR050366">
    <property type="entry name" value="BP-dependent_transpt_permease"/>
</dbReference>
<feature type="transmembrane region" description="Helical" evidence="7">
    <location>
        <begin position="35"/>
        <end position="56"/>
    </location>
</feature>
<evidence type="ECO:0000256" key="3">
    <source>
        <dbReference type="ARBA" id="ARBA00022475"/>
    </source>
</evidence>
<feature type="transmembrane region" description="Helical" evidence="7">
    <location>
        <begin position="164"/>
        <end position="185"/>
    </location>
</feature>
<gene>
    <name evidence="10" type="ORF">FHX33_001641</name>
</gene>
<organism evidence="10 11">
    <name type="scientific">Leifsonia aquatica</name>
    <name type="common">Corynebacterium aquaticum</name>
    <dbReference type="NCBI Taxonomy" id="144185"/>
    <lineage>
        <taxon>Bacteria</taxon>
        <taxon>Bacillati</taxon>
        <taxon>Actinomycetota</taxon>
        <taxon>Actinomycetes</taxon>
        <taxon>Micrococcales</taxon>
        <taxon>Microbacteriaceae</taxon>
        <taxon>Leifsonia</taxon>
    </lineage>
</organism>
<dbReference type="InterPro" id="IPR025966">
    <property type="entry name" value="OppC_N"/>
</dbReference>
<keyword evidence="2 7" id="KW-0813">Transport</keyword>
<keyword evidence="6 7" id="KW-0472">Membrane</keyword>
<dbReference type="Pfam" id="PF12911">
    <property type="entry name" value="OppC_N"/>
    <property type="match status" value="1"/>
</dbReference>
<dbReference type="CDD" id="cd06261">
    <property type="entry name" value="TM_PBP2"/>
    <property type="match status" value="1"/>
</dbReference>
<keyword evidence="5 7" id="KW-1133">Transmembrane helix</keyword>
<dbReference type="EMBL" id="JACHVP010000001">
    <property type="protein sequence ID" value="MBB2966909.1"/>
    <property type="molecule type" value="Genomic_DNA"/>
</dbReference>
<dbReference type="GO" id="GO:0055085">
    <property type="term" value="P:transmembrane transport"/>
    <property type="evidence" value="ECO:0007669"/>
    <property type="project" value="InterPro"/>
</dbReference>
<keyword evidence="4 7" id="KW-0812">Transmembrane</keyword>
<evidence type="ECO:0000259" key="9">
    <source>
        <dbReference type="PROSITE" id="PS50928"/>
    </source>
</evidence>
<feature type="transmembrane region" description="Helical" evidence="7">
    <location>
        <begin position="273"/>
        <end position="295"/>
    </location>
</feature>
<evidence type="ECO:0000313" key="11">
    <source>
        <dbReference type="Proteomes" id="UP000538196"/>
    </source>
</evidence>
<keyword evidence="11" id="KW-1185">Reference proteome</keyword>
<feature type="region of interest" description="Disordered" evidence="8">
    <location>
        <begin position="308"/>
        <end position="337"/>
    </location>
</feature>
<dbReference type="GO" id="GO:0005886">
    <property type="term" value="C:plasma membrane"/>
    <property type="evidence" value="ECO:0007669"/>
    <property type="project" value="UniProtKB-SubCell"/>
</dbReference>
<name>A0A7W4YJQ9_LEIAQ</name>
<dbReference type="InterPro" id="IPR000515">
    <property type="entry name" value="MetI-like"/>
</dbReference>
<dbReference type="Pfam" id="PF00528">
    <property type="entry name" value="BPD_transp_1"/>
    <property type="match status" value="1"/>
</dbReference>
<feature type="transmembrane region" description="Helical" evidence="7">
    <location>
        <begin position="216"/>
        <end position="238"/>
    </location>
</feature>
<dbReference type="Proteomes" id="UP000538196">
    <property type="component" value="Unassembled WGS sequence"/>
</dbReference>
<evidence type="ECO:0000256" key="1">
    <source>
        <dbReference type="ARBA" id="ARBA00004651"/>
    </source>
</evidence>
<dbReference type="PANTHER" id="PTHR43386">
    <property type="entry name" value="OLIGOPEPTIDE TRANSPORT SYSTEM PERMEASE PROTEIN APPC"/>
    <property type="match status" value="1"/>
</dbReference>
<evidence type="ECO:0000256" key="7">
    <source>
        <dbReference type="RuleBase" id="RU363032"/>
    </source>
</evidence>
<evidence type="ECO:0000256" key="4">
    <source>
        <dbReference type="ARBA" id="ARBA00022692"/>
    </source>
</evidence>
<reference evidence="10 11" key="1">
    <citation type="submission" date="2020-08" db="EMBL/GenBank/DDBJ databases">
        <title>Sequencing the genomes of 1000 actinobacteria strains.</title>
        <authorList>
            <person name="Klenk H.-P."/>
        </authorList>
    </citation>
    <scope>NUCLEOTIDE SEQUENCE [LARGE SCALE GENOMIC DNA]</scope>
    <source>
        <strain evidence="10 11">DSM 20146</strain>
    </source>
</reference>
<feature type="transmembrane region" description="Helical" evidence="7">
    <location>
        <begin position="137"/>
        <end position="158"/>
    </location>
</feature>
<evidence type="ECO:0000256" key="5">
    <source>
        <dbReference type="ARBA" id="ARBA00022989"/>
    </source>
</evidence>
<dbReference type="InterPro" id="IPR035906">
    <property type="entry name" value="MetI-like_sf"/>
</dbReference>
<dbReference type="RefSeq" id="WP_021760067.1">
    <property type="nucleotide sequence ID" value="NZ_JACHVP010000001.1"/>
</dbReference>
<feature type="transmembrane region" description="Helical" evidence="7">
    <location>
        <begin position="106"/>
        <end position="130"/>
    </location>
</feature>